<dbReference type="Proteomes" id="UP000555838">
    <property type="component" value="Unassembled WGS sequence"/>
</dbReference>
<accession>A0ABR6PBK0</accession>
<dbReference type="Pfam" id="PF04867">
    <property type="entry name" value="DUF643"/>
    <property type="match status" value="1"/>
</dbReference>
<proteinExistence type="predicted"/>
<reference evidence="1 2" key="1">
    <citation type="submission" date="2020-08" db="EMBL/GenBank/DDBJ databases">
        <title>Genomic Encyclopedia of Type Strains, Phase IV (KMG-IV): sequencing the most valuable type-strain genomes for metagenomic binning, comparative biology and taxonomic classification.</title>
        <authorList>
            <person name="Goeker M."/>
        </authorList>
    </citation>
    <scope>NUCLEOTIDE SEQUENCE [LARGE SCALE GENOMIC DNA]</scope>
    <source>
        <strain evidence="1 2">DSM 24625</strain>
    </source>
</reference>
<dbReference type="RefSeq" id="WP_420740384.1">
    <property type="nucleotide sequence ID" value="NZ_CP179662.1"/>
</dbReference>
<keyword evidence="2" id="KW-1185">Reference proteome</keyword>
<name>A0ABR6PBK0_9SPIR</name>
<comment type="caution">
    <text evidence="1">The sequence shown here is derived from an EMBL/GenBank/DDBJ whole genome shotgun (WGS) entry which is preliminary data.</text>
</comment>
<sequence>MMHANKVFDFYDNSAKKVKKKLFKVYKTDQLTQERKKQICNIYEAVQDLETVKIFIKDILKDKYIIKEYENAYENRIDFSYKDGILEDCLEKLGKTKSNTVLVFVYGIICKIKQYPKIDQPFAMNSFVDILFLVMHNYDKGGYTSNNLVNTIKGFYKLIKK</sequence>
<evidence type="ECO:0000313" key="1">
    <source>
        <dbReference type="EMBL" id="MBB6043653.1"/>
    </source>
</evidence>
<dbReference type="InterPro" id="IPR006951">
    <property type="entry name" value="DUF643"/>
</dbReference>
<organism evidence="1 2">
    <name type="scientific">Borreliella yangtzensis</name>
    <dbReference type="NCBI Taxonomy" id="683292"/>
    <lineage>
        <taxon>Bacteria</taxon>
        <taxon>Pseudomonadati</taxon>
        <taxon>Spirochaetota</taxon>
        <taxon>Spirochaetia</taxon>
        <taxon>Spirochaetales</taxon>
        <taxon>Borreliaceae</taxon>
        <taxon>Borreliella</taxon>
    </lineage>
</organism>
<dbReference type="EMBL" id="JACHFG010000036">
    <property type="protein sequence ID" value="MBB6043653.1"/>
    <property type="molecule type" value="Genomic_DNA"/>
</dbReference>
<evidence type="ECO:0000313" key="2">
    <source>
        <dbReference type="Proteomes" id="UP000555838"/>
    </source>
</evidence>
<protein>
    <submittedName>
        <fullName evidence="1">Uncharacterized protein</fullName>
    </submittedName>
</protein>
<gene>
    <name evidence="1" type="ORF">HNP68_001277</name>
</gene>